<gene>
    <name evidence="2" type="ORF">L484_024769</name>
</gene>
<comment type="similarity">
    <text evidence="1">Belongs to the ARG7 family.</text>
</comment>
<dbReference type="PANTHER" id="PTHR31374:SF216">
    <property type="entry name" value="SAUR-LIKE AUXIN-RESPONSIVE PROTEIN FAMILY"/>
    <property type="match status" value="1"/>
</dbReference>
<reference evidence="3" key="1">
    <citation type="submission" date="2013-01" db="EMBL/GenBank/DDBJ databases">
        <title>Draft Genome Sequence of a Mulberry Tree, Morus notabilis C.K. Schneid.</title>
        <authorList>
            <person name="He N."/>
            <person name="Zhao S."/>
        </authorList>
    </citation>
    <scope>NUCLEOTIDE SEQUENCE</scope>
</reference>
<dbReference type="Proteomes" id="UP000030645">
    <property type="component" value="Unassembled WGS sequence"/>
</dbReference>
<evidence type="ECO:0000313" key="2">
    <source>
        <dbReference type="EMBL" id="EXB56232.1"/>
    </source>
</evidence>
<accession>W9R6X0</accession>
<dbReference type="PANTHER" id="PTHR31374">
    <property type="entry name" value="AUXIN-INDUCED PROTEIN-LIKE-RELATED"/>
    <property type="match status" value="1"/>
</dbReference>
<dbReference type="Pfam" id="PF02519">
    <property type="entry name" value="Auxin_inducible"/>
    <property type="match status" value="1"/>
</dbReference>
<name>W9R6X0_9ROSA</name>
<sequence length="120" mass="13950">MVWPYRWCGAKGFDRTEYESENDDDGYVGVYVGRNNMEMCKLKMEANFLNHPLFEDLLQLSEEEFGYSYEGALRIACDLHLFQHLLHLLRSGSPSVHYLQLPDLISNFYNNSSSTTIITK</sequence>
<evidence type="ECO:0000256" key="1">
    <source>
        <dbReference type="ARBA" id="ARBA00006974"/>
    </source>
</evidence>
<evidence type="ECO:0000313" key="3">
    <source>
        <dbReference type="Proteomes" id="UP000030645"/>
    </source>
</evidence>
<dbReference type="AlphaFoldDB" id="W9R6X0"/>
<organism evidence="2 3">
    <name type="scientific">Morus notabilis</name>
    <dbReference type="NCBI Taxonomy" id="981085"/>
    <lineage>
        <taxon>Eukaryota</taxon>
        <taxon>Viridiplantae</taxon>
        <taxon>Streptophyta</taxon>
        <taxon>Embryophyta</taxon>
        <taxon>Tracheophyta</taxon>
        <taxon>Spermatophyta</taxon>
        <taxon>Magnoliopsida</taxon>
        <taxon>eudicotyledons</taxon>
        <taxon>Gunneridae</taxon>
        <taxon>Pentapetalae</taxon>
        <taxon>rosids</taxon>
        <taxon>fabids</taxon>
        <taxon>Rosales</taxon>
        <taxon>Moraceae</taxon>
        <taxon>Moreae</taxon>
        <taxon>Morus</taxon>
    </lineage>
</organism>
<dbReference type="InterPro" id="IPR003676">
    <property type="entry name" value="SAUR_fam"/>
</dbReference>
<dbReference type="EMBL" id="KE344284">
    <property type="protein sequence ID" value="EXB56232.1"/>
    <property type="molecule type" value="Genomic_DNA"/>
</dbReference>
<dbReference type="GO" id="GO:0009733">
    <property type="term" value="P:response to auxin"/>
    <property type="evidence" value="ECO:0007669"/>
    <property type="project" value="InterPro"/>
</dbReference>
<protein>
    <submittedName>
        <fullName evidence="2">Uncharacterized protein</fullName>
    </submittedName>
</protein>
<dbReference type="KEGG" id="mnt:21407495"/>
<keyword evidence="3" id="KW-1185">Reference proteome</keyword>
<dbReference type="eggNOG" id="ENOG502S3NJ">
    <property type="taxonomic scope" value="Eukaryota"/>
</dbReference>
<dbReference type="OrthoDB" id="1864078at2759"/>
<proteinExistence type="inferred from homology"/>